<dbReference type="PANTHER" id="PTHR46093:SF18">
    <property type="entry name" value="FIBRONECTIN TYPE-III DOMAIN-CONTAINING PROTEIN"/>
    <property type="match status" value="1"/>
</dbReference>
<keyword evidence="4" id="KW-1185">Reference proteome</keyword>
<dbReference type="EMBL" id="KB007947">
    <property type="protein sequence ID" value="ELR18735.1"/>
    <property type="molecule type" value="Genomic_DNA"/>
</dbReference>
<dbReference type="InterPro" id="IPR011043">
    <property type="entry name" value="Gal_Oxase/kelch_b-propeller"/>
</dbReference>
<proteinExistence type="predicted"/>
<evidence type="ECO:0000256" key="1">
    <source>
        <dbReference type="ARBA" id="ARBA00022441"/>
    </source>
</evidence>
<dbReference type="PANTHER" id="PTHR46093">
    <property type="entry name" value="ACYL-COA-BINDING DOMAIN-CONTAINING PROTEIN 5"/>
    <property type="match status" value="1"/>
</dbReference>
<dbReference type="SUPFAM" id="SSF50965">
    <property type="entry name" value="Galactose oxidase, central domain"/>
    <property type="match status" value="1"/>
</dbReference>
<dbReference type="Proteomes" id="UP000011083">
    <property type="component" value="Unassembled WGS sequence"/>
</dbReference>
<dbReference type="VEuPathDB" id="AmoebaDB:ACA1_015580"/>
<protein>
    <submittedName>
        <fullName evidence="3">Kelch motif family protein</fullName>
    </submittedName>
</protein>
<evidence type="ECO:0000313" key="4">
    <source>
        <dbReference type="Proteomes" id="UP000011083"/>
    </source>
</evidence>
<accession>L8H0H5</accession>
<evidence type="ECO:0000256" key="2">
    <source>
        <dbReference type="ARBA" id="ARBA00022737"/>
    </source>
</evidence>
<dbReference type="Pfam" id="PF24681">
    <property type="entry name" value="Kelch_KLHDC2_KLHL20_DRC7"/>
    <property type="match status" value="1"/>
</dbReference>
<dbReference type="KEGG" id="acan:ACA1_015580"/>
<dbReference type="AlphaFoldDB" id="L8H0H5"/>
<dbReference type="OrthoDB" id="432528at2759"/>
<organism evidence="3 4">
    <name type="scientific">Acanthamoeba castellanii (strain ATCC 30010 / Neff)</name>
    <dbReference type="NCBI Taxonomy" id="1257118"/>
    <lineage>
        <taxon>Eukaryota</taxon>
        <taxon>Amoebozoa</taxon>
        <taxon>Discosea</taxon>
        <taxon>Longamoebia</taxon>
        <taxon>Centramoebida</taxon>
        <taxon>Acanthamoebidae</taxon>
        <taxon>Acanthamoeba</taxon>
    </lineage>
</organism>
<keyword evidence="2" id="KW-0677">Repeat</keyword>
<keyword evidence="1" id="KW-0880">Kelch repeat</keyword>
<evidence type="ECO:0000313" key="3">
    <source>
        <dbReference type="EMBL" id="ELR18735.1"/>
    </source>
</evidence>
<dbReference type="InterPro" id="IPR015915">
    <property type="entry name" value="Kelch-typ_b-propeller"/>
</dbReference>
<dbReference type="GeneID" id="14919531"/>
<dbReference type="RefSeq" id="XP_004340785.1">
    <property type="nucleotide sequence ID" value="XM_004340737.1"/>
</dbReference>
<dbReference type="Gene3D" id="2.120.10.80">
    <property type="entry name" value="Kelch-type beta propeller"/>
    <property type="match status" value="1"/>
</dbReference>
<sequence length="121" mass="13634">MKWERPLTSGIGPRPTDSHTAVLLGTRMLVIGGWDHRVPSNDLYFLDTNTLVWYKPFASGEAPAPRWSHAVTLSSKNRLYLFGGWNGRSDFDTLHVLVRASSRIRQGVRSLDDPHSPFADM</sequence>
<dbReference type="STRING" id="1257118.L8H0H5"/>
<gene>
    <name evidence="3" type="ORF">ACA1_015580</name>
</gene>
<name>L8H0H5_ACACF</name>
<reference evidence="3 4" key="1">
    <citation type="journal article" date="2013" name="Genome Biol.">
        <title>Genome of Acanthamoeba castellanii highlights extensive lateral gene transfer and early evolution of tyrosine kinase signaling.</title>
        <authorList>
            <person name="Clarke M."/>
            <person name="Lohan A.J."/>
            <person name="Liu B."/>
            <person name="Lagkouvardos I."/>
            <person name="Roy S."/>
            <person name="Zafar N."/>
            <person name="Bertelli C."/>
            <person name="Schilde C."/>
            <person name="Kianianmomeni A."/>
            <person name="Burglin T.R."/>
            <person name="Frech C."/>
            <person name="Turcotte B."/>
            <person name="Kopec K.O."/>
            <person name="Synnott J.M."/>
            <person name="Choo C."/>
            <person name="Paponov I."/>
            <person name="Finkler A."/>
            <person name="Soon Heng Tan C."/>
            <person name="Hutchins A.P."/>
            <person name="Weinmeier T."/>
            <person name="Rattei T."/>
            <person name="Chu J.S."/>
            <person name="Gimenez G."/>
            <person name="Irimia M."/>
            <person name="Rigden D.J."/>
            <person name="Fitzpatrick D.A."/>
            <person name="Lorenzo-Morales J."/>
            <person name="Bateman A."/>
            <person name="Chiu C.H."/>
            <person name="Tang P."/>
            <person name="Hegemann P."/>
            <person name="Fromm H."/>
            <person name="Raoult D."/>
            <person name="Greub G."/>
            <person name="Miranda-Saavedra D."/>
            <person name="Chen N."/>
            <person name="Nash P."/>
            <person name="Ginger M.L."/>
            <person name="Horn M."/>
            <person name="Schaap P."/>
            <person name="Caler L."/>
            <person name="Loftus B."/>
        </authorList>
    </citation>
    <scope>NUCLEOTIDE SEQUENCE [LARGE SCALE GENOMIC DNA]</scope>
    <source>
        <strain evidence="3 4">Neff</strain>
    </source>
</reference>